<protein>
    <recommendedName>
        <fullName evidence="19">Bifunctional NAD(P)H-hydrate repair enzyme</fullName>
    </recommendedName>
    <alternativeName>
        <fullName evidence="19">Nicotinamide nucleotide repair protein</fullName>
    </alternativeName>
    <domain>
        <recommendedName>
            <fullName evidence="19">ADP-dependent (S)-NAD(P)H-hydrate dehydratase</fullName>
            <ecNumber evidence="19">4.2.1.136</ecNumber>
        </recommendedName>
        <alternativeName>
            <fullName evidence="19">ADP-dependent NAD(P)HX dehydratase</fullName>
        </alternativeName>
    </domain>
    <domain>
        <recommendedName>
            <fullName evidence="19">NAD(P)H-hydrate epimerase</fullName>
            <ecNumber evidence="19">5.1.99.6</ecNumber>
        </recommendedName>
    </domain>
</protein>
<comment type="subunit">
    <text evidence="17">Homotetramer.</text>
</comment>
<dbReference type="Gene3D" id="3.40.50.10260">
    <property type="entry name" value="YjeF N-terminal domain"/>
    <property type="match status" value="1"/>
</dbReference>
<evidence type="ECO:0000256" key="5">
    <source>
        <dbReference type="ARBA" id="ARBA00022723"/>
    </source>
</evidence>
<feature type="binding site" evidence="18">
    <location>
        <position position="161"/>
    </location>
    <ligand>
        <name>(6S)-NADPHX</name>
        <dbReference type="ChEBI" id="CHEBI:64076"/>
    </ligand>
</feature>
<comment type="cofactor">
    <cofactor evidence="18 19">
        <name>K(+)</name>
        <dbReference type="ChEBI" id="CHEBI:29103"/>
    </cofactor>
    <text evidence="18 19">Binds 1 potassium ion per subunit.</text>
</comment>
<keyword evidence="23" id="KW-1185">Reference proteome</keyword>
<keyword evidence="5 18" id="KW-0479">Metal-binding</keyword>
<proteinExistence type="inferred from homology"/>
<keyword evidence="7 17" id="KW-0067">ATP-binding</keyword>
<feature type="binding site" evidence="18">
    <location>
        <position position="128"/>
    </location>
    <ligand>
        <name>K(+)</name>
        <dbReference type="ChEBI" id="CHEBI:29103"/>
    </ligand>
</feature>
<evidence type="ECO:0000256" key="8">
    <source>
        <dbReference type="ARBA" id="ARBA00022857"/>
    </source>
</evidence>
<evidence type="ECO:0000256" key="2">
    <source>
        <dbReference type="ARBA" id="ARBA00000909"/>
    </source>
</evidence>
<dbReference type="PIRSF" id="PIRSF017184">
    <property type="entry name" value="Nnr"/>
    <property type="match status" value="1"/>
</dbReference>
<evidence type="ECO:0000256" key="11">
    <source>
        <dbReference type="ARBA" id="ARBA00023235"/>
    </source>
</evidence>
<evidence type="ECO:0000259" key="20">
    <source>
        <dbReference type="PROSITE" id="PS51383"/>
    </source>
</evidence>
<dbReference type="GO" id="GO:0005524">
    <property type="term" value="F:ATP binding"/>
    <property type="evidence" value="ECO:0007669"/>
    <property type="project" value="UniProtKB-UniRule"/>
</dbReference>
<dbReference type="HAMAP" id="MF_01966">
    <property type="entry name" value="NADHX_epimerase"/>
    <property type="match status" value="1"/>
</dbReference>
<feature type="binding site" evidence="17">
    <location>
        <position position="263"/>
    </location>
    <ligand>
        <name>(6S)-NADPHX</name>
        <dbReference type="ChEBI" id="CHEBI:64076"/>
    </ligand>
</feature>
<accession>A0A7X0CCP3</accession>
<keyword evidence="10 17" id="KW-0520">NAD</keyword>
<feature type="binding site" evidence="18">
    <location>
        <position position="164"/>
    </location>
    <ligand>
        <name>K(+)</name>
        <dbReference type="ChEBI" id="CHEBI:29103"/>
    </ligand>
</feature>
<dbReference type="HAMAP" id="MF_01965">
    <property type="entry name" value="NADHX_dehydratase"/>
    <property type="match status" value="1"/>
</dbReference>
<comment type="catalytic activity">
    <reaction evidence="1 18 19">
        <text>(6R)-NADHX = (6S)-NADHX</text>
        <dbReference type="Rhea" id="RHEA:32215"/>
        <dbReference type="ChEBI" id="CHEBI:64074"/>
        <dbReference type="ChEBI" id="CHEBI:64075"/>
        <dbReference type="EC" id="5.1.99.6"/>
    </reaction>
</comment>
<keyword evidence="13" id="KW-0511">Multifunctional enzyme</keyword>
<dbReference type="Gene3D" id="3.40.1190.20">
    <property type="match status" value="1"/>
</dbReference>
<dbReference type="PROSITE" id="PS51385">
    <property type="entry name" value="YJEF_N"/>
    <property type="match status" value="1"/>
</dbReference>
<sequence length="506" mass="50756">MAYPLYTVAQLRAIEHAASSTLAPGTLMTRAGKAAADYALELLGASGDDLRGAPVLVLAGPGNNGGDALEVAANLAEAGVNATVLHLPGDGNDDASSETAAAYERARSGTVGWLDMLPPDGQWALVVDGLFGIGLTRALAGEYRDVVAGLDDVRCPILALDVPSGLDADTGAVIGPDGIAVRATHTITFIADKPGLHTADGRDHAGVVRVDTLGVDAAATPTTAAMNGLPAFAHCFTARRQNSHKGSFGDVAVIGGAHGMAGAPVLAARGALYAGAGRVYVAALNTPPGYDSSQPEIMFRAADDLDLFGRTLVLGPGMGDSVDAMRLVAKALDSDCPLVLDADALNLVGASPDLQARLAQRSAPSVLTPHPLEAARMLGMTVSVVQADRLASARELAQRMHAVVILKGSGTVIADPDGAVLINPTGNAGLATAGSGDVLAGICGALLAQGWPGKEAAAAAAWLHGAAADALVEDGVGPIGLTAGELPAAVRKVLNAQVRAAAQAAD</sequence>
<evidence type="ECO:0000256" key="18">
    <source>
        <dbReference type="HAMAP-Rule" id="MF_01966"/>
    </source>
</evidence>
<dbReference type="GO" id="GO:0046872">
    <property type="term" value="F:metal ion binding"/>
    <property type="evidence" value="ECO:0007669"/>
    <property type="project" value="UniProtKB-UniRule"/>
</dbReference>
<comment type="catalytic activity">
    <reaction evidence="16 17 19">
        <text>(6S)-NADPHX + ADP = AMP + phosphate + NADPH + H(+)</text>
        <dbReference type="Rhea" id="RHEA:32235"/>
        <dbReference type="ChEBI" id="CHEBI:15378"/>
        <dbReference type="ChEBI" id="CHEBI:43474"/>
        <dbReference type="ChEBI" id="CHEBI:57783"/>
        <dbReference type="ChEBI" id="CHEBI:64076"/>
        <dbReference type="ChEBI" id="CHEBI:456215"/>
        <dbReference type="ChEBI" id="CHEBI:456216"/>
        <dbReference type="EC" id="4.2.1.136"/>
    </reaction>
</comment>
<feature type="binding site" evidence="18">
    <location>
        <begin position="63"/>
        <end position="67"/>
    </location>
    <ligand>
        <name>(6S)-NADPHX</name>
        <dbReference type="ChEBI" id="CHEBI:64076"/>
    </ligand>
</feature>
<dbReference type="EC" id="5.1.99.6" evidence="19"/>
<dbReference type="InterPro" id="IPR029056">
    <property type="entry name" value="Ribokinase-like"/>
</dbReference>
<dbReference type="EMBL" id="JACHBX010000001">
    <property type="protein sequence ID" value="MBB6133061.1"/>
    <property type="molecule type" value="Genomic_DNA"/>
</dbReference>
<keyword evidence="11 18" id="KW-0413">Isomerase</keyword>
<evidence type="ECO:0000256" key="15">
    <source>
        <dbReference type="ARBA" id="ARBA00048238"/>
    </source>
</evidence>
<comment type="similarity">
    <text evidence="4 19">In the C-terminal section; belongs to the NnrD/CARKD family.</text>
</comment>
<dbReference type="Pfam" id="PF01256">
    <property type="entry name" value="Carb_kinase"/>
    <property type="match status" value="1"/>
</dbReference>
<dbReference type="RefSeq" id="WP_183552157.1">
    <property type="nucleotide sequence ID" value="NZ_JACHBX010000001.1"/>
</dbReference>
<comment type="cofactor">
    <cofactor evidence="17">
        <name>Mg(2+)</name>
        <dbReference type="ChEBI" id="CHEBI:18420"/>
    </cofactor>
</comment>
<comment type="catalytic activity">
    <reaction evidence="15 17 19">
        <text>(6S)-NADHX + ADP = AMP + phosphate + NADH + H(+)</text>
        <dbReference type="Rhea" id="RHEA:32223"/>
        <dbReference type="ChEBI" id="CHEBI:15378"/>
        <dbReference type="ChEBI" id="CHEBI:43474"/>
        <dbReference type="ChEBI" id="CHEBI:57945"/>
        <dbReference type="ChEBI" id="CHEBI:64074"/>
        <dbReference type="ChEBI" id="CHEBI:456215"/>
        <dbReference type="ChEBI" id="CHEBI:456216"/>
        <dbReference type="EC" id="4.2.1.136"/>
    </reaction>
</comment>
<reference evidence="22 23" key="1">
    <citation type="submission" date="2020-08" db="EMBL/GenBank/DDBJ databases">
        <title>The Agave Microbiome: Exploring the role of microbial communities in plant adaptations to desert environments.</title>
        <authorList>
            <person name="Partida-Martinez L.P."/>
        </authorList>
    </citation>
    <scope>NUCLEOTIDE SEQUENCE [LARGE SCALE GENOMIC DNA]</scope>
    <source>
        <strain evidence="22 23">AT3.2</strain>
    </source>
</reference>
<dbReference type="GO" id="GO:0110051">
    <property type="term" value="P:metabolite repair"/>
    <property type="evidence" value="ECO:0007669"/>
    <property type="project" value="TreeGrafter"/>
</dbReference>
<evidence type="ECO:0000313" key="22">
    <source>
        <dbReference type="EMBL" id="MBB6133061.1"/>
    </source>
</evidence>
<feature type="binding site" evidence="17">
    <location>
        <begin position="407"/>
        <end position="411"/>
    </location>
    <ligand>
        <name>AMP</name>
        <dbReference type="ChEBI" id="CHEBI:456215"/>
    </ligand>
</feature>
<keyword evidence="22" id="KW-0418">Kinase</keyword>
<dbReference type="AlphaFoldDB" id="A0A7X0CCP3"/>
<dbReference type="PROSITE" id="PS51383">
    <property type="entry name" value="YJEF_C_3"/>
    <property type="match status" value="1"/>
</dbReference>
<dbReference type="SUPFAM" id="SSF53613">
    <property type="entry name" value="Ribokinase-like"/>
    <property type="match status" value="1"/>
</dbReference>
<feature type="domain" description="YjeF C-terminal" evidence="20">
    <location>
        <begin position="228"/>
        <end position="497"/>
    </location>
</feature>
<dbReference type="PANTHER" id="PTHR12592">
    <property type="entry name" value="ATP-DEPENDENT (S)-NAD(P)H-HYDRATE DEHYDRATASE FAMILY MEMBER"/>
    <property type="match status" value="1"/>
</dbReference>
<evidence type="ECO:0000256" key="3">
    <source>
        <dbReference type="ARBA" id="ARBA00006001"/>
    </source>
</evidence>
<evidence type="ECO:0000256" key="13">
    <source>
        <dbReference type="ARBA" id="ARBA00023268"/>
    </source>
</evidence>
<evidence type="ECO:0000256" key="10">
    <source>
        <dbReference type="ARBA" id="ARBA00023027"/>
    </source>
</evidence>
<evidence type="ECO:0000256" key="1">
    <source>
        <dbReference type="ARBA" id="ARBA00000013"/>
    </source>
</evidence>
<evidence type="ECO:0000256" key="14">
    <source>
        <dbReference type="ARBA" id="ARBA00025153"/>
    </source>
</evidence>
<organism evidence="22 23">
    <name type="scientific">Massilia aurea</name>
    <dbReference type="NCBI Taxonomy" id="373040"/>
    <lineage>
        <taxon>Bacteria</taxon>
        <taxon>Pseudomonadati</taxon>
        <taxon>Pseudomonadota</taxon>
        <taxon>Betaproteobacteria</taxon>
        <taxon>Burkholderiales</taxon>
        <taxon>Oxalobacteraceae</taxon>
        <taxon>Telluria group</taxon>
        <taxon>Massilia</taxon>
    </lineage>
</organism>
<dbReference type="GO" id="GO:0016301">
    <property type="term" value="F:kinase activity"/>
    <property type="evidence" value="ECO:0007669"/>
    <property type="project" value="UniProtKB-KW"/>
</dbReference>
<feature type="binding site" evidence="17">
    <location>
        <position position="317"/>
    </location>
    <ligand>
        <name>(6S)-NADPHX</name>
        <dbReference type="ChEBI" id="CHEBI:64076"/>
    </ligand>
</feature>
<comment type="catalytic activity">
    <reaction evidence="2 18 19">
        <text>(6R)-NADPHX = (6S)-NADPHX</text>
        <dbReference type="Rhea" id="RHEA:32227"/>
        <dbReference type="ChEBI" id="CHEBI:64076"/>
        <dbReference type="ChEBI" id="CHEBI:64077"/>
        <dbReference type="EC" id="5.1.99.6"/>
    </reaction>
</comment>
<dbReference type="InterPro" id="IPR000631">
    <property type="entry name" value="CARKD"/>
</dbReference>
<feature type="binding site" evidence="17">
    <location>
        <position position="437"/>
    </location>
    <ligand>
        <name>(6S)-NADPHX</name>
        <dbReference type="ChEBI" id="CHEBI:64076"/>
    </ligand>
</feature>
<feature type="binding site" evidence="17">
    <location>
        <position position="370"/>
    </location>
    <ligand>
        <name>(6S)-NADPHX</name>
        <dbReference type="ChEBI" id="CHEBI:64076"/>
    </ligand>
</feature>
<dbReference type="InterPro" id="IPR030677">
    <property type="entry name" value="Nnr"/>
</dbReference>
<dbReference type="GO" id="GO:0052855">
    <property type="term" value="F:ADP-dependent NAD(P)H-hydrate dehydratase activity"/>
    <property type="evidence" value="ECO:0007669"/>
    <property type="project" value="UniProtKB-UniRule"/>
</dbReference>
<evidence type="ECO:0000256" key="16">
    <source>
        <dbReference type="ARBA" id="ARBA00049209"/>
    </source>
</evidence>
<keyword evidence="12 17" id="KW-0456">Lyase</keyword>
<keyword evidence="22" id="KW-0808">Transferase</keyword>
<evidence type="ECO:0000256" key="4">
    <source>
        <dbReference type="ARBA" id="ARBA00009524"/>
    </source>
</evidence>
<keyword evidence="9 18" id="KW-0630">Potassium</keyword>
<evidence type="ECO:0000256" key="17">
    <source>
        <dbReference type="HAMAP-Rule" id="MF_01965"/>
    </source>
</evidence>
<dbReference type="SUPFAM" id="SSF64153">
    <property type="entry name" value="YjeF N-terminal domain-like"/>
    <property type="match status" value="1"/>
</dbReference>
<evidence type="ECO:0000256" key="9">
    <source>
        <dbReference type="ARBA" id="ARBA00022958"/>
    </source>
</evidence>
<comment type="function">
    <text evidence="17">Catalyzes the dehydration of the S-form of NAD(P)HX at the expense of ADP, which is converted to AMP. Together with NAD(P)HX epimerase, which catalyzes the epimerization of the S- and R-forms, the enzyme allows the repair of both epimers of NAD(P)HX, a damaged form of NAD(P)H that is a result of enzymatic or heat-dependent hydration.</text>
</comment>
<dbReference type="Pfam" id="PF03853">
    <property type="entry name" value="YjeF_N"/>
    <property type="match status" value="1"/>
</dbReference>
<dbReference type="PANTHER" id="PTHR12592:SF0">
    <property type="entry name" value="ATP-DEPENDENT (S)-NAD(P)H-HYDRATE DEHYDRATASE"/>
    <property type="match status" value="1"/>
</dbReference>
<dbReference type="NCBIfam" id="TIGR00196">
    <property type="entry name" value="yjeF_cterm"/>
    <property type="match status" value="1"/>
</dbReference>
<dbReference type="GO" id="GO:0046496">
    <property type="term" value="P:nicotinamide nucleotide metabolic process"/>
    <property type="evidence" value="ECO:0007669"/>
    <property type="project" value="UniProtKB-UniRule"/>
</dbReference>
<feature type="binding site" evidence="18">
    <location>
        <position position="64"/>
    </location>
    <ligand>
        <name>K(+)</name>
        <dbReference type="ChEBI" id="CHEBI:29103"/>
    </ligand>
</feature>
<feature type="binding site" evidence="17">
    <location>
        <position position="436"/>
    </location>
    <ligand>
        <name>AMP</name>
        <dbReference type="ChEBI" id="CHEBI:456215"/>
    </ligand>
</feature>
<dbReference type="InterPro" id="IPR036652">
    <property type="entry name" value="YjeF_N_dom_sf"/>
</dbReference>
<comment type="function">
    <text evidence="14 19">Bifunctional enzyme that catalyzes the epimerization of the S- and R-forms of NAD(P)HX and the dehydration of the S-form of NAD(P)HX at the expense of ADP, which is converted to AMP. This allows the repair of both epimers of NAD(P)HX, a damaged form of NAD(P)H that is a result of enzymatic or heat-dependent hydration.</text>
</comment>
<evidence type="ECO:0000256" key="7">
    <source>
        <dbReference type="ARBA" id="ARBA00022840"/>
    </source>
</evidence>
<evidence type="ECO:0000256" key="12">
    <source>
        <dbReference type="ARBA" id="ARBA00023239"/>
    </source>
</evidence>
<comment type="caution">
    <text evidence="22">The sequence shown here is derived from an EMBL/GenBank/DDBJ whole genome shotgun (WGS) entry which is preliminary data.</text>
</comment>
<dbReference type="EC" id="4.2.1.136" evidence="19"/>
<evidence type="ECO:0000256" key="19">
    <source>
        <dbReference type="PIRNR" id="PIRNR017184"/>
    </source>
</evidence>
<evidence type="ECO:0000256" key="6">
    <source>
        <dbReference type="ARBA" id="ARBA00022741"/>
    </source>
</evidence>
<dbReference type="Proteomes" id="UP000540787">
    <property type="component" value="Unassembled WGS sequence"/>
</dbReference>
<comment type="similarity">
    <text evidence="17">Belongs to the NnrD/CARKD family.</text>
</comment>
<dbReference type="CDD" id="cd01171">
    <property type="entry name" value="YXKO-related"/>
    <property type="match status" value="1"/>
</dbReference>
<feature type="binding site" evidence="18">
    <location>
        <begin position="132"/>
        <end position="138"/>
    </location>
    <ligand>
        <name>(6S)-NADPHX</name>
        <dbReference type="ChEBI" id="CHEBI:64076"/>
    </ligand>
</feature>
<comment type="similarity">
    <text evidence="18">Belongs to the NnrE/AIBP family.</text>
</comment>
<name>A0A7X0CCP3_9BURK</name>
<feature type="domain" description="YjeF N-terminal" evidence="21">
    <location>
        <begin position="11"/>
        <end position="221"/>
    </location>
</feature>
<dbReference type="NCBIfam" id="TIGR00197">
    <property type="entry name" value="yjeF_nterm"/>
    <property type="match status" value="1"/>
</dbReference>
<evidence type="ECO:0000313" key="23">
    <source>
        <dbReference type="Proteomes" id="UP000540787"/>
    </source>
</evidence>
<feature type="binding site" evidence="18">
    <location>
        <position position="143"/>
    </location>
    <ligand>
        <name>(6S)-NADPHX</name>
        <dbReference type="ChEBI" id="CHEBI:64076"/>
    </ligand>
</feature>
<keyword evidence="6 17" id="KW-0547">Nucleotide-binding</keyword>
<comment type="similarity">
    <text evidence="3 19">In the N-terminal section; belongs to the NnrE/AIBP family.</text>
</comment>
<evidence type="ECO:0000259" key="21">
    <source>
        <dbReference type="PROSITE" id="PS51385"/>
    </source>
</evidence>
<dbReference type="InterPro" id="IPR004443">
    <property type="entry name" value="YjeF_N_dom"/>
</dbReference>
<gene>
    <name evidence="17" type="primary">nnrD</name>
    <name evidence="18" type="synonym">nnrE</name>
    <name evidence="22" type="ORF">HD842_001172</name>
</gene>
<keyword evidence="8 17" id="KW-0521">NADP</keyword>
<comment type="function">
    <text evidence="18">Catalyzes the epimerization of the S- and R-forms of NAD(P)HX, a damaged form of NAD(P)H that is a result of enzymatic or heat-dependent hydration. This is a prerequisite for the S-specific NAD(P)H-hydrate dehydratase to allow the repair of both epimers of NAD(P)HX.</text>
</comment>
<dbReference type="GO" id="GO:0052856">
    <property type="term" value="F:NAD(P)HX epimerase activity"/>
    <property type="evidence" value="ECO:0007669"/>
    <property type="project" value="UniProtKB-UniRule"/>
</dbReference>